<dbReference type="InterPro" id="IPR024934">
    <property type="entry name" value="Rubredoxin-like_dom"/>
</dbReference>
<sequence>MAIKKSRTERNLLIAFAGESQARNRYDFFAGVAKKEGYIKIQKVFLELAENERSHAKNFFKHLEGGDLKIEATFPAGKIGNTVENLKMAIEGETYEYTELYPKFARIAEEEGFKNISILFKSIAVAEKHHAETLKELLEELEKESIFKSQDKVLWKCEKCGYIMEGYEPPEKCPACNHPKAYFVKIER</sequence>
<dbReference type="RefSeq" id="WP_280999606.1">
    <property type="nucleotide sequence ID" value="NZ_CP069362.1"/>
</dbReference>
<evidence type="ECO:0000256" key="3">
    <source>
        <dbReference type="ARBA" id="ARBA00022723"/>
    </source>
</evidence>
<dbReference type="InterPro" id="IPR048574">
    <property type="entry name" value="RUBY_RBDX"/>
</dbReference>
<dbReference type="InterPro" id="IPR012347">
    <property type="entry name" value="Ferritin-like"/>
</dbReference>
<keyword evidence="2" id="KW-0813">Transport</keyword>
<dbReference type="Pfam" id="PF21349">
    <property type="entry name" value="RUBY_RBDX"/>
    <property type="match status" value="1"/>
</dbReference>
<feature type="coiled-coil region" evidence="6">
    <location>
        <begin position="124"/>
        <end position="151"/>
    </location>
</feature>
<dbReference type="Gene3D" id="2.20.28.10">
    <property type="match status" value="1"/>
</dbReference>
<protein>
    <submittedName>
        <fullName evidence="9">Rubrerythrin family protein</fullName>
    </submittedName>
</protein>
<dbReference type="NCBIfam" id="NF045767">
    <property type="entry name" value="RuberyRbr"/>
    <property type="match status" value="1"/>
</dbReference>
<evidence type="ECO:0000259" key="8">
    <source>
        <dbReference type="PROSITE" id="PS50905"/>
    </source>
</evidence>
<dbReference type="Gene3D" id="1.20.1260.10">
    <property type="match status" value="1"/>
</dbReference>
<dbReference type="PANTHER" id="PTHR43865">
    <property type="entry name" value="RUBRERYTHRIN-RELATED"/>
    <property type="match status" value="1"/>
</dbReference>
<dbReference type="PROSITE" id="PS50903">
    <property type="entry name" value="RUBREDOXIN_LIKE"/>
    <property type="match status" value="1"/>
</dbReference>
<dbReference type="SUPFAM" id="SSF47240">
    <property type="entry name" value="Ferritin-like"/>
    <property type="match status" value="1"/>
</dbReference>
<evidence type="ECO:0000256" key="4">
    <source>
        <dbReference type="ARBA" id="ARBA00022982"/>
    </source>
</evidence>
<dbReference type="SUPFAM" id="SSF57802">
    <property type="entry name" value="Rubredoxin-like"/>
    <property type="match status" value="1"/>
</dbReference>
<dbReference type="InterPro" id="IPR052364">
    <property type="entry name" value="Rubrerythrin"/>
</dbReference>
<keyword evidence="4" id="KW-0249">Electron transport</keyword>
<evidence type="ECO:0000256" key="6">
    <source>
        <dbReference type="SAM" id="Coils"/>
    </source>
</evidence>
<keyword evidence="10" id="KW-1185">Reference proteome</keyword>
<evidence type="ECO:0000256" key="2">
    <source>
        <dbReference type="ARBA" id="ARBA00022448"/>
    </source>
</evidence>
<accession>A0ABY8PRL8</accession>
<evidence type="ECO:0000313" key="9">
    <source>
        <dbReference type="EMBL" id="WGS65266.1"/>
    </source>
</evidence>
<name>A0ABY8PRL8_9BACT</name>
<dbReference type="Proteomes" id="UP001232493">
    <property type="component" value="Chromosome"/>
</dbReference>
<organism evidence="9 10">
    <name type="scientific">Marinitoga aeolica</name>
    <dbReference type="NCBI Taxonomy" id="2809031"/>
    <lineage>
        <taxon>Bacteria</taxon>
        <taxon>Thermotogati</taxon>
        <taxon>Thermotogota</taxon>
        <taxon>Thermotogae</taxon>
        <taxon>Petrotogales</taxon>
        <taxon>Petrotogaceae</taxon>
        <taxon>Marinitoga</taxon>
    </lineage>
</organism>
<dbReference type="InterPro" id="IPR009040">
    <property type="entry name" value="Ferritin-like_diiron"/>
</dbReference>
<keyword evidence="5" id="KW-0408">Iron</keyword>
<dbReference type="CDD" id="cd00729">
    <property type="entry name" value="rubredoxin_SM"/>
    <property type="match status" value="1"/>
</dbReference>
<reference evidence="9 10" key="1">
    <citation type="submission" date="2021-02" db="EMBL/GenBank/DDBJ databases">
        <title>Characterization of Marinitoga sp. nov. str. BP5-C20A.</title>
        <authorList>
            <person name="Erauso G."/>
            <person name="Postec A."/>
        </authorList>
    </citation>
    <scope>NUCLEOTIDE SEQUENCE [LARGE SCALE GENOMIC DNA]</scope>
    <source>
        <strain evidence="9 10">BP5-C20A</strain>
    </source>
</reference>
<keyword evidence="3" id="KW-0479">Metal-binding</keyword>
<evidence type="ECO:0000313" key="10">
    <source>
        <dbReference type="Proteomes" id="UP001232493"/>
    </source>
</evidence>
<dbReference type="PANTHER" id="PTHR43865:SF1">
    <property type="entry name" value="RUBRERYTHRIN-RELATED"/>
    <property type="match status" value="1"/>
</dbReference>
<proteinExistence type="predicted"/>
<evidence type="ECO:0000259" key="7">
    <source>
        <dbReference type="PROSITE" id="PS50903"/>
    </source>
</evidence>
<dbReference type="PROSITE" id="PS50905">
    <property type="entry name" value="FERRITIN_LIKE"/>
    <property type="match status" value="1"/>
</dbReference>
<feature type="domain" description="Ferritin-like diiron" evidence="8">
    <location>
        <begin position="2"/>
        <end position="145"/>
    </location>
</feature>
<keyword evidence="6" id="KW-0175">Coiled coil</keyword>
<feature type="domain" description="Rubredoxin-like" evidence="7">
    <location>
        <begin position="152"/>
        <end position="186"/>
    </location>
</feature>
<dbReference type="Pfam" id="PF02915">
    <property type="entry name" value="Rubrerythrin"/>
    <property type="match status" value="1"/>
</dbReference>
<evidence type="ECO:0000256" key="1">
    <source>
        <dbReference type="ARBA" id="ARBA00001965"/>
    </source>
</evidence>
<evidence type="ECO:0000256" key="5">
    <source>
        <dbReference type="ARBA" id="ARBA00023004"/>
    </source>
</evidence>
<dbReference type="InterPro" id="IPR009078">
    <property type="entry name" value="Ferritin-like_SF"/>
</dbReference>
<gene>
    <name evidence="9" type="ORF">JRV97_01525</name>
</gene>
<dbReference type="EMBL" id="CP069362">
    <property type="protein sequence ID" value="WGS65266.1"/>
    <property type="molecule type" value="Genomic_DNA"/>
</dbReference>
<dbReference type="CDD" id="cd01041">
    <property type="entry name" value="Rubrerythrin"/>
    <property type="match status" value="1"/>
</dbReference>
<dbReference type="InterPro" id="IPR003251">
    <property type="entry name" value="Rr_diiron-bd_dom"/>
</dbReference>
<comment type="cofactor">
    <cofactor evidence="1">
        <name>Fe(3+)</name>
        <dbReference type="ChEBI" id="CHEBI:29034"/>
    </cofactor>
</comment>